<feature type="binding site" evidence="6">
    <location>
        <position position="304"/>
    </location>
    <ligand>
        <name>Mn(2+)</name>
        <dbReference type="ChEBI" id="CHEBI:29035"/>
        <label>2</label>
    </ligand>
</feature>
<dbReference type="NCBIfam" id="TIGR01696">
    <property type="entry name" value="deoB"/>
    <property type="match status" value="1"/>
</dbReference>
<dbReference type="HAMAP" id="MF_00740">
    <property type="entry name" value="Phosphopentomut"/>
    <property type="match status" value="1"/>
</dbReference>
<dbReference type="PANTHER" id="PTHR21110:SF0">
    <property type="entry name" value="PHOSPHOPENTOMUTASE"/>
    <property type="match status" value="1"/>
</dbReference>
<dbReference type="InterPro" id="IPR010045">
    <property type="entry name" value="DeoB"/>
</dbReference>
<dbReference type="SUPFAM" id="SSF53649">
    <property type="entry name" value="Alkaline phosphatase-like"/>
    <property type="match status" value="1"/>
</dbReference>
<evidence type="ECO:0000256" key="2">
    <source>
        <dbReference type="ARBA" id="ARBA00022490"/>
    </source>
</evidence>
<keyword evidence="4 6" id="KW-0464">Manganese</keyword>
<dbReference type="Proteomes" id="UP000324194">
    <property type="component" value="Chromosome 1"/>
</dbReference>
<name>A0A5E4PKE2_9COXI</name>
<feature type="binding site" evidence="6">
    <location>
        <position position="357"/>
    </location>
    <ligand>
        <name>Mn(2+)</name>
        <dbReference type="ChEBI" id="CHEBI:29035"/>
        <label>2</label>
    </ligand>
</feature>
<feature type="binding site" evidence="6">
    <location>
        <position position="10"/>
    </location>
    <ligand>
        <name>Mn(2+)</name>
        <dbReference type="ChEBI" id="CHEBI:29035"/>
        <label>1</label>
    </ligand>
</feature>
<dbReference type="PIRSF" id="PIRSF001491">
    <property type="entry name" value="Ppentomutase"/>
    <property type="match status" value="1"/>
</dbReference>
<gene>
    <name evidence="6 9" type="primary">deoB</name>
    <name evidence="9" type="ORF">AQUSIP_21400</name>
</gene>
<evidence type="ECO:0000256" key="4">
    <source>
        <dbReference type="ARBA" id="ARBA00023211"/>
    </source>
</evidence>
<evidence type="ECO:0000313" key="10">
    <source>
        <dbReference type="Proteomes" id="UP000324194"/>
    </source>
</evidence>
<dbReference type="GO" id="GO:0009117">
    <property type="term" value="P:nucleotide metabolic process"/>
    <property type="evidence" value="ECO:0007669"/>
    <property type="project" value="UniProtKB-UniRule"/>
</dbReference>
<dbReference type="CDD" id="cd16009">
    <property type="entry name" value="PPM"/>
    <property type="match status" value="1"/>
</dbReference>
<feature type="binding site" evidence="6">
    <location>
        <position position="345"/>
    </location>
    <ligand>
        <name>Mn(2+)</name>
        <dbReference type="ChEBI" id="CHEBI:29035"/>
        <label>1</label>
    </ligand>
</feature>
<organism evidence="9 10">
    <name type="scientific">Aquicella siphonis</name>
    <dbReference type="NCBI Taxonomy" id="254247"/>
    <lineage>
        <taxon>Bacteria</taxon>
        <taxon>Pseudomonadati</taxon>
        <taxon>Pseudomonadota</taxon>
        <taxon>Gammaproteobacteria</taxon>
        <taxon>Legionellales</taxon>
        <taxon>Coxiellaceae</taxon>
        <taxon>Aquicella</taxon>
    </lineage>
</organism>
<comment type="function">
    <text evidence="6">Isomerase that catalyzes the conversion of deoxy-ribose 1-phosphate (dRib-1-P) and ribose 1-phosphate (Rib-1-P) to deoxy-ribose 5-phosphate (dRib-5-P) and ribose 5-phosphate (Rib-5-P), respectively.</text>
</comment>
<dbReference type="EMBL" id="LR699119">
    <property type="protein sequence ID" value="VVC76813.1"/>
    <property type="molecule type" value="Genomic_DNA"/>
</dbReference>
<dbReference type="Gene3D" id="3.40.720.10">
    <property type="entry name" value="Alkaline Phosphatase, subunit A"/>
    <property type="match status" value="1"/>
</dbReference>
<feature type="binding site" evidence="6">
    <location>
        <position position="309"/>
    </location>
    <ligand>
        <name>Mn(2+)</name>
        <dbReference type="ChEBI" id="CHEBI:29035"/>
        <label>2</label>
    </ligand>
</feature>
<evidence type="ECO:0000259" key="8">
    <source>
        <dbReference type="Pfam" id="PF01676"/>
    </source>
</evidence>
<dbReference type="InterPro" id="IPR024052">
    <property type="entry name" value="Phosphopentomutase_DeoB_cap_sf"/>
</dbReference>
<evidence type="ECO:0000313" key="9">
    <source>
        <dbReference type="EMBL" id="VVC76813.1"/>
    </source>
</evidence>
<dbReference type="InterPro" id="IPR017850">
    <property type="entry name" value="Alkaline_phosphatase_core_sf"/>
</dbReference>
<comment type="catalytic activity">
    <reaction evidence="6">
        <text>2-deoxy-alpha-D-ribose 1-phosphate = 2-deoxy-D-ribose 5-phosphate</text>
        <dbReference type="Rhea" id="RHEA:27658"/>
        <dbReference type="ChEBI" id="CHEBI:57259"/>
        <dbReference type="ChEBI" id="CHEBI:62877"/>
        <dbReference type="EC" id="5.4.2.7"/>
    </reaction>
</comment>
<dbReference type="OrthoDB" id="9769930at2"/>
<evidence type="ECO:0000256" key="6">
    <source>
        <dbReference type="HAMAP-Rule" id="MF_00740"/>
    </source>
</evidence>
<dbReference type="FunFam" id="3.30.70.1250:FF:000001">
    <property type="entry name" value="Phosphopentomutase"/>
    <property type="match status" value="1"/>
</dbReference>
<feature type="binding site" evidence="6">
    <location>
        <position position="346"/>
    </location>
    <ligand>
        <name>Mn(2+)</name>
        <dbReference type="ChEBI" id="CHEBI:29035"/>
        <label>1</label>
    </ligand>
</feature>
<evidence type="ECO:0000256" key="1">
    <source>
        <dbReference type="ARBA" id="ARBA00010373"/>
    </source>
</evidence>
<proteinExistence type="inferred from homology"/>
<accession>A0A5E4PKE2</accession>
<dbReference type="GO" id="GO:0005829">
    <property type="term" value="C:cytosol"/>
    <property type="evidence" value="ECO:0007669"/>
    <property type="project" value="TreeGrafter"/>
</dbReference>
<dbReference type="GO" id="GO:0006015">
    <property type="term" value="P:5-phosphoribose 1-diphosphate biosynthetic process"/>
    <property type="evidence" value="ECO:0007669"/>
    <property type="project" value="UniProtKB-UniPathway"/>
</dbReference>
<reference evidence="9 10" key="1">
    <citation type="submission" date="2019-08" db="EMBL/GenBank/DDBJ databases">
        <authorList>
            <person name="Guy L."/>
        </authorList>
    </citation>
    <scope>NUCLEOTIDE SEQUENCE [LARGE SCALE GENOMIC DNA]</scope>
    <source>
        <strain evidence="9 10">SGT-108</strain>
    </source>
</reference>
<dbReference type="NCBIfam" id="NF003766">
    <property type="entry name" value="PRK05362.1"/>
    <property type="match status" value="1"/>
</dbReference>
<comment type="cofactor">
    <cofactor evidence="6">
        <name>Mn(2+)</name>
        <dbReference type="ChEBI" id="CHEBI:29035"/>
    </cofactor>
    <text evidence="6">Binds 2 manganese ions.</text>
</comment>
<evidence type="ECO:0000256" key="5">
    <source>
        <dbReference type="ARBA" id="ARBA00023235"/>
    </source>
</evidence>
<dbReference type="PANTHER" id="PTHR21110">
    <property type="entry name" value="PHOSPHOPENTOMUTASE"/>
    <property type="match status" value="1"/>
</dbReference>
<dbReference type="Pfam" id="PF01676">
    <property type="entry name" value="Metalloenzyme"/>
    <property type="match status" value="1"/>
</dbReference>
<dbReference type="GO" id="GO:0030145">
    <property type="term" value="F:manganese ion binding"/>
    <property type="evidence" value="ECO:0007669"/>
    <property type="project" value="UniProtKB-UniRule"/>
</dbReference>
<keyword evidence="5 6" id="KW-0413">Isomerase</keyword>
<dbReference type="GO" id="GO:0006018">
    <property type="term" value="P:2-deoxyribose 1-phosphate catabolic process"/>
    <property type="evidence" value="ECO:0007669"/>
    <property type="project" value="UniProtKB-UniRule"/>
</dbReference>
<dbReference type="InterPro" id="IPR006124">
    <property type="entry name" value="Metalloenzyme"/>
</dbReference>
<comment type="catalytic activity">
    <reaction evidence="6">
        <text>alpha-D-ribose 1-phosphate = D-ribose 5-phosphate</text>
        <dbReference type="Rhea" id="RHEA:18793"/>
        <dbReference type="ChEBI" id="CHEBI:57720"/>
        <dbReference type="ChEBI" id="CHEBI:78346"/>
        <dbReference type="EC" id="5.4.2.7"/>
    </reaction>
</comment>
<dbReference type="AlphaFoldDB" id="A0A5E4PKE2"/>
<keyword evidence="2 6" id="KW-0963">Cytoplasm</keyword>
<evidence type="ECO:0000256" key="7">
    <source>
        <dbReference type="NCBIfam" id="TIGR01696"/>
    </source>
</evidence>
<dbReference type="GO" id="GO:0043094">
    <property type="term" value="P:metabolic compound salvage"/>
    <property type="evidence" value="ECO:0007669"/>
    <property type="project" value="UniProtKB-UniRule"/>
</dbReference>
<comment type="subcellular location">
    <subcellularLocation>
        <location evidence="6">Cytoplasm</location>
    </subcellularLocation>
</comment>
<dbReference type="SUPFAM" id="SSF143856">
    <property type="entry name" value="DeoB insert domain-like"/>
    <property type="match status" value="1"/>
</dbReference>
<keyword evidence="10" id="KW-1185">Reference proteome</keyword>
<feature type="domain" description="Metalloenzyme" evidence="8">
    <location>
        <begin position="3"/>
        <end position="396"/>
    </location>
</feature>
<dbReference type="KEGG" id="asip:AQUSIP_21400"/>
<evidence type="ECO:0000256" key="3">
    <source>
        <dbReference type="ARBA" id="ARBA00022723"/>
    </source>
</evidence>
<sequence>MARAFIIMLDSFGLGATADAARYGDEGASTLHHIAEYCAQGRADKAGMRSGPIHLPNLTRLGLNGAAEISQGRPVPGLDAAAAIQGAYGCASELSLGKDTQSGHWEMAGVPVLFEWGYFPPDYPSFPQELIDALIKQAHLPGVLGNRHASGTQIIAELGKEHQDTGQPIVYTSADSVFQIAAHEETFGLQRLYEVCEIARHLVDPYNIGRVIARPFLGSPGSYYRTGNRHDYATPPPSPTLLDILVREGGTVIAIGKVADIYAHHGISKEVRADGNKALFSAFINEAKTAPDRSITFVNLVDFDMVFGHRRDITGYAKALEDFDSWLPAFEQILKPGDMAVITADHGCDPTWNGSDHTRENVPVIAFGPAIKPGPIGKRKTFADIGQTIAAHLGLPALEYGTVF</sequence>
<dbReference type="Gene3D" id="3.30.70.1250">
    <property type="entry name" value="Phosphopentomutase"/>
    <property type="match status" value="1"/>
</dbReference>
<dbReference type="GO" id="GO:0008973">
    <property type="term" value="F:phosphopentomutase activity"/>
    <property type="evidence" value="ECO:0007669"/>
    <property type="project" value="UniProtKB-UniRule"/>
</dbReference>
<dbReference type="GO" id="GO:0000287">
    <property type="term" value="F:magnesium ion binding"/>
    <property type="evidence" value="ECO:0007669"/>
    <property type="project" value="UniProtKB-UniRule"/>
</dbReference>
<comment type="pathway">
    <text evidence="6">Carbohydrate degradation; 2-deoxy-D-ribose 1-phosphate degradation; D-glyceraldehyde 3-phosphate and acetaldehyde from 2-deoxy-alpha-D-ribose 1-phosphate: step 1/2.</text>
</comment>
<protein>
    <recommendedName>
        <fullName evidence="6 7">Phosphopentomutase</fullName>
        <ecNumber evidence="6 7">5.4.2.7</ecNumber>
    </recommendedName>
    <alternativeName>
        <fullName evidence="6">Phosphodeoxyribomutase</fullName>
    </alternativeName>
</protein>
<dbReference type="EC" id="5.4.2.7" evidence="6 7"/>
<dbReference type="UniPathway" id="UPA00087">
    <property type="reaction ID" value="UER00173"/>
</dbReference>
<comment type="similarity">
    <text evidence="1 6">Belongs to the phosphopentomutase family.</text>
</comment>
<keyword evidence="3 6" id="KW-0479">Metal-binding</keyword>